<gene>
    <name evidence="2" type="ORF">CC84DRAFT_1141135</name>
</gene>
<dbReference type="OrthoDB" id="514070at2759"/>
<dbReference type="STRING" id="1460663.A0A177CNU7"/>
<evidence type="ECO:0000256" key="1">
    <source>
        <dbReference type="SAM" id="MobiDB-lite"/>
    </source>
</evidence>
<name>A0A177CNU7_9PLEO</name>
<sequence length="383" mass="41320">MASQQDLQALLRFLSQDAKIPLASAMGKIKDLQAAKLITPDSIAKSDIGSLKKVLGDEKVARQVLNAAKRVSKKRTNSDLSTASTSTIPSSVKRAKTSFGAPMDPATFEASLELPCSSLPASDLEDIVLFTNRAPLVLAVAVTVLKYTMPTQPLSSRLSLAQAVCSANSQSKAKYLGIQNGASAEDEGWGEGQPLITVLNRQIRVMKRWGYTWKEEPEVKEEDLAASQATVGEDDAQDTQETVAPDEPALWGVDLEALKKSNGPVTIGARQGSTGELPIYRPESTRAYLMKSFGMKSSDDAKPGKSLTGKKAAEEKERNLGLLLASLDLLCQSWAPILSSEDLDKRAWGWYCSVRPEVKSGVAGWGGKGDVKLADILRLRRTE</sequence>
<evidence type="ECO:0000313" key="3">
    <source>
        <dbReference type="Proteomes" id="UP000077069"/>
    </source>
</evidence>
<reference evidence="2 3" key="1">
    <citation type="submission" date="2016-05" db="EMBL/GenBank/DDBJ databases">
        <title>Comparative analysis of secretome profiles of manganese(II)-oxidizing ascomycete fungi.</title>
        <authorList>
            <consortium name="DOE Joint Genome Institute"/>
            <person name="Zeiner C.A."/>
            <person name="Purvine S.O."/>
            <person name="Zink E.M."/>
            <person name="Wu S."/>
            <person name="Pasa-Tolic L."/>
            <person name="Chaput D.L."/>
            <person name="Haridas S."/>
            <person name="Grigoriev I.V."/>
            <person name="Santelli C.M."/>
            <person name="Hansel C.M."/>
        </authorList>
    </citation>
    <scope>NUCLEOTIDE SEQUENCE [LARGE SCALE GENOMIC DNA]</scope>
    <source>
        <strain evidence="2 3">AP3s5-JAC2a</strain>
    </source>
</reference>
<organism evidence="2 3">
    <name type="scientific">Paraphaeosphaeria sporulosa</name>
    <dbReference type="NCBI Taxonomy" id="1460663"/>
    <lineage>
        <taxon>Eukaryota</taxon>
        <taxon>Fungi</taxon>
        <taxon>Dikarya</taxon>
        <taxon>Ascomycota</taxon>
        <taxon>Pezizomycotina</taxon>
        <taxon>Dothideomycetes</taxon>
        <taxon>Pleosporomycetidae</taxon>
        <taxon>Pleosporales</taxon>
        <taxon>Massarineae</taxon>
        <taxon>Didymosphaeriaceae</taxon>
        <taxon>Paraphaeosphaeria</taxon>
    </lineage>
</organism>
<accession>A0A177CNU7</accession>
<dbReference type="RefSeq" id="XP_018038802.1">
    <property type="nucleotide sequence ID" value="XM_018176315.1"/>
</dbReference>
<dbReference type="InParanoid" id="A0A177CNU7"/>
<evidence type="ECO:0000313" key="2">
    <source>
        <dbReference type="EMBL" id="OAG08437.1"/>
    </source>
</evidence>
<dbReference type="EMBL" id="KV441550">
    <property type="protein sequence ID" value="OAG08437.1"/>
    <property type="molecule type" value="Genomic_DNA"/>
</dbReference>
<proteinExistence type="predicted"/>
<protein>
    <recommendedName>
        <fullName evidence="4">Impact N-terminal domain-containing protein</fullName>
    </recommendedName>
</protein>
<keyword evidence="3" id="KW-1185">Reference proteome</keyword>
<dbReference type="AlphaFoldDB" id="A0A177CNU7"/>
<evidence type="ECO:0008006" key="4">
    <source>
        <dbReference type="Google" id="ProtNLM"/>
    </source>
</evidence>
<dbReference type="Proteomes" id="UP000077069">
    <property type="component" value="Unassembled WGS sequence"/>
</dbReference>
<dbReference type="GeneID" id="28759801"/>
<feature type="region of interest" description="Disordered" evidence="1">
    <location>
        <begin position="220"/>
        <end position="242"/>
    </location>
</feature>